<sequence>MYIFTSNIIRIYGNKLYFPNDYPEGTIEQHPFNLCIDPEETKIPENLCISSIVIKTSWYEEELTKLGTNIAGFVIKKGDDNVQVAYINVVSNLKK</sequence>
<dbReference type="AlphaFoldDB" id="V7PHW2"/>
<evidence type="ECO:0000313" key="2">
    <source>
        <dbReference type="Proteomes" id="UP000018538"/>
    </source>
</evidence>
<proteinExistence type="predicted"/>
<reference evidence="1 2" key="1">
    <citation type="submission" date="2013-11" db="EMBL/GenBank/DDBJ databases">
        <title>The Genome Sequence of Plasmodium yoelii 17X.</title>
        <authorList>
            <consortium name="The Broad Institute Genomics Platform"/>
            <consortium name="The Broad Institute Genome Sequencing Center for Infectious Disease"/>
            <person name="Neafsey D."/>
            <person name="Adams J."/>
            <person name="Walker B."/>
            <person name="Young S.K."/>
            <person name="Zeng Q."/>
            <person name="Gargeya S."/>
            <person name="Fitzgerald M."/>
            <person name="Haas B."/>
            <person name="Abouelleil A."/>
            <person name="Alvarado L."/>
            <person name="Chapman S.B."/>
            <person name="Gainer-Dewar J."/>
            <person name="Goldberg J."/>
            <person name="Griggs A."/>
            <person name="Gujja S."/>
            <person name="Hansen M."/>
            <person name="Howarth C."/>
            <person name="Imamovic A."/>
            <person name="Ireland A."/>
            <person name="Larimer J."/>
            <person name="McCowan C."/>
            <person name="Murphy C."/>
            <person name="Pearson M."/>
            <person name="Poon T.W."/>
            <person name="Priest M."/>
            <person name="Roberts A."/>
            <person name="Saif S."/>
            <person name="Shea T."/>
            <person name="Sykes S."/>
            <person name="Wortman J."/>
            <person name="Nusbaum C."/>
            <person name="Birren B."/>
        </authorList>
    </citation>
    <scope>NUCLEOTIDE SEQUENCE [LARGE SCALE GENOMIC DNA]</scope>
    <source>
        <strain evidence="1 2">17X</strain>
    </source>
</reference>
<organism evidence="1 2">
    <name type="scientific">Plasmodium yoelii 17X</name>
    <dbReference type="NCBI Taxonomy" id="1323249"/>
    <lineage>
        <taxon>Eukaryota</taxon>
        <taxon>Sar</taxon>
        <taxon>Alveolata</taxon>
        <taxon>Apicomplexa</taxon>
        <taxon>Aconoidasida</taxon>
        <taxon>Haemosporida</taxon>
        <taxon>Plasmodiidae</taxon>
        <taxon>Plasmodium</taxon>
        <taxon>Plasmodium (Vinckeia)</taxon>
    </lineage>
</organism>
<evidence type="ECO:0000313" key="1">
    <source>
        <dbReference type="EMBL" id="ETB59034.1"/>
    </source>
</evidence>
<accession>V7PHW2</accession>
<keyword evidence="2" id="KW-1185">Reference proteome</keyword>
<protein>
    <submittedName>
        <fullName evidence="1">Uncharacterized protein</fullName>
    </submittedName>
</protein>
<dbReference type="EMBL" id="KI635767">
    <property type="protein sequence ID" value="ETB59034.1"/>
    <property type="molecule type" value="Genomic_DNA"/>
</dbReference>
<name>V7PHW2_PLAYE</name>
<dbReference type="Proteomes" id="UP000018538">
    <property type="component" value="Unassembled WGS sequence"/>
</dbReference>
<gene>
    <name evidence="1" type="ORF">YYC_03326</name>
</gene>